<dbReference type="AlphaFoldDB" id="A0A9P6VEX8"/>
<dbReference type="EMBL" id="VNKQ01000015">
    <property type="protein sequence ID" value="KAG0646655.1"/>
    <property type="molecule type" value="Genomic_DNA"/>
</dbReference>
<dbReference type="InterPro" id="IPR001223">
    <property type="entry name" value="Glyco_hydro18_cat"/>
</dbReference>
<evidence type="ECO:0000313" key="2">
    <source>
        <dbReference type="EMBL" id="KAG0646655.1"/>
    </source>
</evidence>
<accession>A0A9P6VEX8</accession>
<dbReference type="GO" id="GO:0005576">
    <property type="term" value="C:extracellular region"/>
    <property type="evidence" value="ECO:0007669"/>
    <property type="project" value="TreeGrafter"/>
</dbReference>
<dbReference type="Gene3D" id="3.20.20.80">
    <property type="entry name" value="Glycosidases"/>
    <property type="match status" value="1"/>
</dbReference>
<sequence>MPPILPPQTPRIVLYYQTQHNTDGTSCSILPIITQPNIAVSHVILAAIHLNDPPGNITLNDHGPENPRYLTLWAELRILQASGIKVLGMLGGAAKGSFTRLDLDEATFEEYYTPLRDMIRERGLDGLDLDVEEPMTLAGIIRLIDRLKTDFGHAFLITLAPVAAALVSDNPQHNLSGFSYEALEVMRGKQIGWYNTQFYCGWGDMSKTDGFDFMIARGWPANKIVIGLVTNPGNGSGWVPFEILQEVLITLKSRYPGLGGVMGWEYFNSLPGDRDKPWEWAAFMTKSLKGGLPVPVAPSIIGNSTQVTSASANQQKILTLVDEDVKVDVEAPLPKAFEYNSDFDNSE</sequence>
<reference evidence="2" key="1">
    <citation type="submission" date="2019-07" db="EMBL/GenBank/DDBJ databases">
        <title>Hyphodiscus hymeniophilus genome sequencing and assembly.</title>
        <authorList>
            <person name="Kramer G."/>
            <person name="Nodwell J."/>
        </authorList>
    </citation>
    <scope>NUCLEOTIDE SEQUENCE</scope>
    <source>
        <strain evidence="2">ATCC 34498</strain>
    </source>
</reference>
<dbReference type="Pfam" id="PF00704">
    <property type="entry name" value="Glyco_hydro_18"/>
    <property type="match status" value="1"/>
</dbReference>
<dbReference type="InterPro" id="IPR050542">
    <property type="entry name" value="Glycosyl_Hydrlase18_Chitinase"/>
</dbReference>
<gene>
    <name evidence="2" type="ORF">D0Z07_7441</name>
</gene>
<dbReference type="Proteomes" id="UP000785200">
    <property type="component" value="Unassembled WGS sequence"/>
</dbReference>
<dbReference type="SUPFAM" id="SSF51445">
    <property type="entry name" value="(Trans)glycosidases"/>
    <property type="match status" value="1"/>
</dbReference>
<dbReference type="InterPro" id="IPR017853">
    <property type="entry name" value="GH"/>
</dbReference>
<dbReference type="PANTHER" id="PTHR45708">
    <property type="entry name" value="ENDOCHITINASE"/>
    <property type="match status" value="1"/>
</dbReference>
<dbReference type="PROSITE" id="PS51910">
    <property type="entry name" value="GH18_2"/>
    <property type="match status" value="1"/>
</dbReference>
<evidence type="ECO:0000259" key="1">
    <source>
        <dbReference type="PROSITE" id="PS51910"/>
    </source>
</evidence>
<evidence type="ECO:0000313" key="3">
    <source>
        <dbReference type="Proteomes" id="UP000785200"/>
    </source>
</evidence>
<comment type="caution">
    <text evidence="2">The sequence shown here is derived from an EMBL/GenBank/DDBJ whole genome shotgun (WGS) entry which is preliminary data.</text>
</comment>
<dbReference type="OrthoDB" id="3012298at2759"/>
<dbReference type="GO" id="GO:0005975">
    <property type="term" value="P:carbohydrate metabolic process"/>
    <property type="evidence" value="ECO:0007669"/>
    <property type="project" value="InterPro"/>
</dbReference>
<protein>
    <submittedName>
        <fullName evidence="2">Chitinase 1</fullName>
    </submittedName>
</protein>
<organism evidence="2 3">
    <name type="scientific">Hyphodiscus hymeniophilus</name>
    <dbReference type="NCBI Taxonomy" id="353542"/>
    <lineage>
        <taxon>Eukaryota</taxon>
        <taxon>Fungi</taxon>
        <taxon>Dikarya</taxon>
        <taxon>Ascomycota</taxon>
        <taxon>Pezizomycotina</taxon>
        <taxon>Leotiomycetes</taxon>
        <taxon>Helotiales</taxon>
        <taxon>Hyphodiscaceae</taxon>
        <taxon>Hyphodiscus</taxon>
    </lineage>
</organism>
<dbReference type="PANTHER" id="PTHR45708:SF60">
    <property type="entry name" value="III CHITINASE, PUTATIVE (AFU_ORTHOLOGUE AFUA_5G03850)-RELATED"/>
    <property type="match status" value="1"/>
</dbReference>
<dbReference type="GO" id="GO:0004568">
    <property type="term" value="F:chitinase activity"/>
    <property type="evidence" value="ECO:0007669"/>
    <property type="project" value="TreeGrafter"/>
</dbReference>
<proteinExistence type="predicted"/>
<keyword evidence="3" id="KW-1185">Reference proteome</keyword>
<name>A0A9P6VEX8_9HELO</name>
<dbReference type="CDD" id="cd06546">
    <property type="entry name" value="GH18_CTS3_chitinase"/>
    <property type="match status" value="1"/>
</dbReference>
<feature type="domain" description="GH18" evidence="1">
    <location>
        <begin position="10"/>
        <end position="291"/>
    </location>
</feature>